<evidence type="ECO:0000313" key="3">
    <source>
        <dbReference type="Proteomes" id="UP000221080"/>
    </source>
</evidence>
<dbReference type="PANTHER" id="PTHR16277:SF13">
    <property type="entry name" value="SERTA DOMAIN-CONTAINING PROTEIN 3"/>
    <property type="match status" value="1"/>
</dbReference>
<reference evidence="4" key="2">
    <citation type="submission" date="2025-08" db="UniProtKB">
        <authorList>
            <consortium name="RefSeq"/>
        </authorList>
    </citation>
    <scope>IDENTIFICATION</scope>
    <source>
        <tissue evidence="4">Blood</tissue>
    </source>
</reference>
<evidence type="ECO:0000256" key="1">
    <source>
        <dbReference type="SAM" id="SignalP"/>
    </source>
</evidence>
<gene>
    <name evidence="4" type="primary">sertad3</name>
</gene>
<dbReference type="OrthoDB" id="8735401at2759"/>
<proteinExistence type="predicted"/>
<reference evidence="3" key="1">
    <citation type="journal article" date="2016" name="Nat. Commun.">
        <title>The channel catfish genome sequence provides insights into the evolution of scale formation in teleosts.</title>
        <authorList>
            <person name="Liu Z."/>
            <person name="Liu S."/>
            <person name="Yao J."/>
            <person name="Bao L."/>
            <person name="Zhang J."/>
            <person name="Li Y."/>
            <person name="Jiang C."/>
            <person name="Sun L."/>
            <person name="Wang R."/>
            <person name="Zhang Y."/>
            <person name="Zhou T."/>
            <person name="Zeng Q."/>
            <person name="Fu Q."/>
            <person name="Gao S."/>
            <person name="Li N."/>
            <person name="Koren S."/>
            <person name="Jiang Y."/>
            <person name="Zimin A."/>
            <person name="Xu P."/>
            <person name="Phillippy A.M."/>
            <person name="Geng X."/>
            <person name="Song L."/>
            <person name="Sun F."/>
            <person name="Li C."/>
            <person name="Wang X."/>
            <person name="Chen A."/>
            <person name="Jin Y."/>
            <person name="Yuan Z."/>
            <person name="Yang Y."/>
            <person name="Tan S."/>
            <person name="Peatman E."/>
            <person name="Lu J."/>
            <person name="Qin Z."/>
            <person name="Dunham R."/>
            <person name="Li Z."/>
            <person name="Sonstegard T."/>
            <person name="Feng J."/>
            <person name="Danzmann R.G."/>
            <person name="Schroeder S."/>
            <person name="Scheffler B."/>
            <person name="Duke M.V."/>
            <person name="Ballard L."/>
            <person name="Kucuktas H."/>
            <person name="Kaltenboeck L."/>
            <person name="Liu H."/>
            <person name="Armbruster J."/>
            <person name="Xie Y."/>
            <person name="Kirby M.L."/>
            <person name="Tian Y."/>
            <person name="Flanagan M.E."/>
            <person name="Mu W."/>
            <person name="Waldbieser G.C."/>
        </authorList>
    </citation>
    <scope>NUCLEOTIDE SEQUENCE [LARGE SCALE GENOMIC DNA]</scope>
    <source>
        <strain evidence="3">SDA103</strain>
    </source>
</reference>
<protein>
    <submittedName>
        <fullName evidence="4">SERTA domain-containing protein 3 isoform X1</fullName>
    </submittedName>
</protein>
<feature type="signal peptide" evidence="1">
    <location>
        <begin position="1"/>
        <end position="17"/>
    </location>
</feature>
<dbReference type="PANTHER" id="PTHR16277">
    <property type="entry name" value="CELL DIVISION CYCLE ASSOCIATED PROTEIN 4/SERTA DOMAIN-CONTAINING PROTEIN 2"/>
    <property type="match status" value="1"/>
</dbReference>
<dbReference type="Proteomes" id="UP000221080">
    <property type="component" value="Chromosome 4"/>
</dbReference>
<accession>A0A9F7TE39</accession>
<keyword evidence="3" id="KW-1185">Reference proteome</keyword>
<dbReference type="InterPro" id="IPR052262">
    <property type="entry name" value="E2F-SERTA_domain_protein"/>
</dbReference>
<keyword evidence="1" id="KW-0732">Signal</keyword>
<feature type="chain" id="PRO_5039953696" evidence="1">
    <location>
        <begin position="18"/>
        <end position="257"/>
    </location>
</feature>
<organism evidence="3 4">
    <name type="scientific">Ictalurus punctatus</name>
    <name type="common">Channel catfish</name>
    <name type="synonym">Silurus punctatus</name>
    <dbReference type="NCBI Taxonomy" id="7998"/>
    <lineage>
        <taxon>Eukaryota</taxon>
        <taxon>Metazoa</taxon>
        <taxon>Chordata</taxon>
        <taxon>Craniata</taxon>
        <taxon>Vertebrata</taxon>
        <taxon>Euteleostomi</taxon>
        <taxon>Actinopterygii</taxon>
        <taxon>Neopterygii</taxon>
        <taxon>Teleostei</taxon>
        <taxon>Ostariophysi</taxon>
        <taxon>Siluriformes</taxon>
        <taxon>Ictaluridae</taxon>
        <taxon>Ictalurus</taxon>
    </lineage>
</organism>
<evidence type="ECO:0000313" key="4">
    <source>
        <dbReference type="RefSeq" id="XP_053534044.1"/>
    </source>
</evidence>
<feature type="domain" description="SERTA" evidence="2">
    <location>
        <begin position="63"/>
        <end position="110"/>
    </location>
</feature>
<dbReference type="GeneID" id="124625950"/>
<dbReference type="PROSITE" id="PS51053">
    <property type="entry name" value="SERTA"/>
    <property type="match status" value="1"/>
</dbReference>
<sequence length="257" mass="28343">MPFIKLFLRCASHAVTAACPSAGVSGFSKPEFASWISVSLNRCIMVARGLKRKLCDDVRDPGWENQLKSVWNISIDKYQRDQALVEPSLLRSVLITNTLRQAITHVEAVSGMENPMKKIQAHHPANCFQQEPGTPSGFEDMDDDVVEDLSLSTTITAILKNLDTALDGSSGSSAPQRSPLASVENLTMDRTFKRSPNKSLSNHLQDSVLDDLLLDLDTSICEVEMTDHTFDLSADEFVKYLPCVPCLGNEIGFLHSM</sequence>
<dbReference type="InterPro" id="IPR009263">
    <property type="entry name" value="SERTA_dom"/>
</dbReference>
<dbReference type="GO" id="GO:0005634">
    <property type="term" value="C:nucleus"/>
    <property type="evidence" value="ECO:0007669"/>
    <property type="project" value="TreeGrafter"/>
</dbReference>
<dbReference type="AlphaFoldDB" id="A0A9F7TE39"/>
<dbReference type="CTD" id="29946"/>
<dbReference type="Pfam" id="PF06031">
    <property type="entry name" value="SERTA"/>
    <property type="match status" value="1"/>
</dbReference>
<name>A0A9F7TE39_ICTPU</name>
<dbReference type="RefSeq" id="XP_053534044.1">
    <property type="nucleotide sequence ID" value="XM_053678069.1"/>
</dbReference>
<evidence type="ECO:0000259" key="2">
    <source>
        <dbReference type="PROSITE" id="PS51053"/>
    </source>
</evidence>